<reference evidence="1" key="1">
    <citation type="submission" date="2020-10" db="EMBL/GenBank/DDBJ databases">
        <authorList>
            <person name="Han B."/>
            <person name="Lu T."/>
            <person name="Zhao Q."/>
            <person name="Huang X."/>
            <person name="Zhao Y."/>
        </authorList>
    </citation>
    <scope>NUCLEOTIDE SEQUENCE</scope>
</reference>
<dbReference type="Pfam" id="PF03004">
    <property type="entry name" value="Transposase_24"/>
    <property type="match status" value="1"/>
</dbReference>
<evidence type="ECO:0000313" key="2">
    <source>
        <dbReference type="Proteomes" id="UP000604825"/>
    </source>
</evidence>
<comment type="caution">
    <text evidence="1">The sequence shown here is derived from an EMBL/GenBank/DDBJ whole genome shotgun (WGS) entry which is preliminary data.</text>
</comment>
<evidence type="ECO:0008006" key="3">
    <source>
        <dbReference type="Google" id="ProtNLM"/>
    </source>
</evidence>
<gene>
    <name evidence="1" type="ORF">NCGR_LOCUS18341</name>
</gene>
<proteinExistence type="predicted"/>
<dbReference type="EMBL" id="CAJGYO010000004">
    <property type="protein sequence ID" value="CAD6226570.1"/>
    <property type="molecule type" value="Genomic_DNA"/>
</dbReference>
<accession>A0A811NR87</accession>
<sequence length="320" mass="37086">MAPRVPPQVPQPTIAEMDTEFDELASVLSKDPRDQLTSGIGEITTRLHSRGFRTDNERDQFDSDVAMDENNQINAATHNTEVLVRTVPLQVKKWRDMDKFHPSTTTSVWRKLKVIIAFSGWLLQYIFDVQQKFPELSEEDKDCAMRQVESQYNNRRYRLLQTYRNNKPRPQHVSPEGWQWLIRNLWTYDDFQKRSNQNSINRGKQEMGSKVGTISIAQIAYDLRDPETGEWPTAMQVWRATYQKADGTWSIPMGEEIMTKLHEAAGIHQEKISSAPMPIVEHFALVLGRKPNHSRGVGIRAVNRLAKERIRLQVQIEAFE</sequence>
<name>A0A811NR87_9POAL</name>
<keyword evidence="2" id="KW-1185">Reference proteome</keyword>
<dbReference type="InterPro" id="IPR004252">
    <property type="entry name" value="Probable_transposase_24"/>
</dbReference>
<dbReference type="OrthoDB" id="679461at2759"/>
<dbReference type="Proteomes" id="UP000604825">
    <property type="component" value="Unassembled WGS sequence"/>
</dbReference>
<dbReference type="AlphaFoldDB" id="A0A811NR87"/>
<dbReference type="PANTHER" id="PTHR33499:SF43">
    <property type="entry name" value="TRANSPOSASE, PTTA_EN_SPM, PLANT"/>
    <property type="match status" value="1"/>
</dbReference>
<evidence type="ECO:0000313" key="1">
    <source>
        <dbReference type="EMBL" id="CAD6226570.1"/>
    </source>
</evidence>
<organism evidence="1 2">
    <name type="scientific">Miscanthus lutarioriparius</name>
    <dbReference type="NCBI Taxonomy" id="422564"/>
    <lineage>
        <taxon>Eukaryota</taxon>
        <taxon>Viridiplantae</taxon>
        <taxon>Streptophyta</taxon>
        <taxon>Embryophyta</taxon>
        <taxon>Tracheophyta</taxon>
        <taxon>Spermatophyta</taxon>
        <taxon>Magnoliopsida</taxon>
        <taxon>Liliopsida</taxon>
        <taxon>Poales</taxon>
        <taxon>Poaceae</taxon>
        <taxon>PACMAD clade</taxon>
        <taxon>Panicoideae</taxon>
        <taxon>Andropogonodae</taxon>
        <taxon>Andropogoneae</taxon>
        <taxon>Saccharinae</taxon>
        <taxon>Miscanthus</taxon>
    </lineage>
</organism>
<protein>
    <recommendedName>
        <fullName evidence="3">Transposase</fullName>
    </recommendedName>
</protein>
<dbReference type="PANTHER" id="PTHR33499">
    <property type="entry name" value="OS12G0282400 PROTEIN-RELATED"/>
    <property type="match status" value="1"/>
</dbReference>